<reference evidence="1" key="1">
    <citation type="journal article" date="2015" name="Nature">
        <title>Complex archaea that bridge the gap between prokaryotes and eukaryotes.</title>
        <authorList>
            <person name="Spang A."/>
            <person name="Saw J.H."/>
            <person name="Jorgensen S.L."/>
            <person name="Zaremba-Niedzwiedzka K."/>
            <person name="Martijn J."/>
            <person name="Lind A.E."/>
            <person name="van Eijk R."/>
            <person name="Schleper C."/>
            <person name="Guy L."/>
            <person name="Ettema T.J."/>
        </authorList>
    </citation>
    <scope>NUCLEOTIDE SEQUENCE</scope>
</reference>
<comment type="caution">
    <text evidence="1">The sequence shown here is derived from an EMBL/GenBank/DDBJ whole genome shotgun (WGS) entry which is preliminary data.</text>
</comment>
<proteinExistence type="predicted"/>
<gene>
    <name evidence="1" type="ORF">LCGC14_1495540</name>
</gene>
<organism evidence="1">
    <name type="scientific">marine sediment metagenome</name>
    <dbReference type="NCBI Taxonomy" id="412755"/>
    <lineage>
        <taxon>unclassified sequences</taxon>
        <taxon>metagenomes</taxon>
        <taxon>ecological metagenomes</taxon>
    </lineage>
</organism>
<name>A0A0F9JRG5_9ZZZZ</name>
<sequence length="72" mass="8245">MTKAIRINSCEDCDPYKNYGTYCGKDRAISIHYYVFHKTLPDNCPLDDEGEDIYTGTEGELITFKNKDKSAK</sequence>
<protein>
    <submittedName>
        <fullName evidence="1">Uncharacterized protein</fullName>
    </submittedName>
</protein>
<dbReference type="AlphaFoldDB" id="A0A0F9JRG5"/>
<evidence type="ECO:0000313" key="1">
    <source>
        <dbReference type="EMBL" id="KKM65016.1"/>
    </source>
</evidence>
<dbReference type="EMBL" id="LAZR01010796">
    <property type="protein sequence ID" value="KKM65016.1"/>
    <property type="molecule type" value="Genomic_DNA"/>
</dbReference>
<accession>A0A0F9JRG5</accession>